<dbReference type="Proteomes" id="UP000494165">
    <property type="component" value="Unassembled WGS sequence"/>
</dbReference>
<dbReference type="Gene3D" id="3.40.50.300">
    <property type="entry name" value="P-loop containing nucleotide triphosphate hydrolases"/>
    <property type="match status" value="2"/>
</dbReference>
<comment type="caution">
    <text evidence="11">The sequence shown here is derived from an EMBL/GenBank/DDBJ whole genome shotgun (WGS) entry which is preliminary data.</text>
</comment>
<evidence type="ECO:0000313" key="12">
    <source>
        <dbReference type="Proteomes" id="UP000494165"/>
    </source>
</evidence>
<organism evidence="11 12">
    <name type="scientific">Cloeon dipterum</name>
    <dbReference type="NCBI Taxonomy" id="197152"/>
    <lineage>
        <taxon>Eukaryota</taxon>
        <taxon>Metazoa</taxon>
        <taxon>Ecdysozoa</taxon>
        <taxon>Arthropoda</taxon>
        <taxon>Hexapoda</taxon>
        <taxon>Insecta</taxon>
        <taxon>Pterygota</taxon>
        <taxon>Palaeoptera</taxon>
        <taxon>Ephemeroptera</taxon>
        <taxon>Pisciforma</taxon>
        <taxon>Baetidae</taxon>
        <taxon>Cloeon</taxon>
    </lineage>
</organism>
<evidence type="ECO:0000256" key="5">
    <source>
        <dbReference type="ARBA" id="ARBA00022741"/>
    </source>
</evidence>
<dbReference type="FunFam" id="3.40.50.300:FF:000061">
    <property type="entry name" value="ATPase family, AAA domain-containing 2"/>
    <property type="match status" value="1"/>
</dbReference>
<dbReference type="InterPro" id="IPR003959">
    <property type="entry name" value="ATPase_AAA_core"/>
</dbReference>
<name>A0A8S1BS77_9INSE</name>
<dbReference type="Pfam" id="PF17848">
    <property type="entry name" value="Zn_ribbon_ACC"/>
    <property type="match status" value="1"/>
</dbReference>
<dbReference type="GO" id="GO:0016887">
    <property type="term" value="F:ATP hydrolysis activity"/>
    <property type="evidence" value="ECO:0007669"/>
    <property type="project" value="InterPro"/>
</dbReference>
<dbReference type="Pfam" id="PF00004">
    <property type="entry name" value="AAA"/>
    <property type="match status" value="2"/>
</dbReference>
<evidence type="ECO:0000256" key="3">
    <source>
        <dbReference type="ARBA" id="ARBA00022723"/>
    </source>
</evidence>
<keyword evidence="7" id="KW-0862">Zinc</keyword>
<dbReference type="PANTHER" id="PTHR23077:SF27">
    <property type="entry name" value="ATPASE FAMILY GENE 2 PROTEIN HOMOLOG A"/>
    <property type="match status" value="1"/>
</dbReference>
<keyword evidence="5" id="KW-0547">Nucleotide-binding</keyword>
<dbReference type="AlphaFoldDB" id="A0A8S1BS77"/>
<keyword evidence="8" id="KW-0067">ATP-binding</keyword>
<evidence type="ECO:0000313" key="11">
    <source>
        <dbReference type="EMBL" id="CAB3362316.1"/>
    </source>
</evidence>
<gene>
    <name evidence="11" type="ORF">CLODIP_2_CD05074</name>
</gene>
<evidence type="ECO:0000256" key="1">
    <source>
        <dbReference type="ARBA" id="ARBA00004496"/>
    </source>
</evidence>
<keyword evidence="2" id="KW-0963">Cytoplasm</keyword>
<evidence type="ECO:0000256" key="2">
    <source>
        <dbReference type="ARBA" id="ARBA00022490"/>
    </source>
</evidence>
<evidence type="ECO:0000256" key="8">
    <source>
        <dbReference type="ARBA" id="ARBA00022840"/>
    </source>
</evidence>
<dbReference type="InterPro" id="IPR041569">
    <property type="entry name" value="AAA_lid_3"/>
</dbReference>
<evidence type="ECO:0000256" key="6">
    <source>
        <dbReference type="ARBA" id="ARBA00022771"/>
    </source>
</evidence>
<accession>A0A8S1BS77</accession>
<feature type="domain" description="AAA+ ATPase" evidence="10">
    <location>
        <begin position="598"/>
        <end position="738"/>
    </location>
</feature>
<evidence type="ECO:0000256" key="4">
    <source>
        <dbReference type="ARBA" id="ARBA00022737"/>
    </source>
</evidence>
<dbReference type="FunFam" id="3.40.50.300:FF:000567">
    <property type="entry name" value="ATPase, AAA family protein"/>
    <property type="match status" value="1"/>
</dbReference>
<dbReference type="GO" id="GO:0008270">
    <property type="term" value="F:zinc ion binding"/>
    <property type="evidence" value="ECO:0007669"/>
    <property type="project" value="UniProtKB-KW"/>
</dbReference>
<evidence type="ECO:0000256" key="9">
    <source>
        <dbReference type="ARBA" id="ARBA00061477"/>
    </source>
</evidence>
<dbReference type="EMBL" id="CADEPI010000008">
    <property type="protein sequence ID" value="CAB3362316.1"/>
    <property type="molecule type" value="Genomic_DNA"/>
</dbReference>
<dbReference type="CDD" id="cd19511">
    <property type="entry name" value="RecA-like_CDC48_r2-like"/>
    <property type="match status" value="1"/>
</dbReference>
<reference evidence="11 12" key="1">
    <citation type="submission" date="2020-04" db="EMBL/GenBank/DDBJ databases">
        <authorList>
            <person name="Alioto T."/>
            <person name="Alioto T."/>
            <person name="Gomez Garrido J."/>
        </authorList>
    </citation>
    <scope>NUCLEOTIDE SEQUENCE [LARGE SCALE GENOMIC DNA]</scope>
</reference>
<dbReference type="InterPro" id="IPR050168">
    <property type="entry name" value="AAA_ATPase_domain"/>
</dbReference>
<dbReference type="OrthoDB" id="27435at2759"/>
<dbReference type="GO" id="GO:0005737">
    <property type="term" value="C:cytoplasm"/>
    <property type="evidence" value="ECO:0007669"/>
    <property type="project" value="UniProtKB-SubCell"/>
</dbReference>
<dbReference type="InterPro" id="IPR003593">
    <property type="entry name" value="AAA+_ATPase"/>
</dbReference>
<evidence type="ECO:0000256" key="7">
    <source>
        <dbReference type="ARBA" id="ARBA00022833"/>
    </source>
</evidence>
<feature type="domain" description="AAA+ ATPase" evidence="10">
    <location>
        <begin position="342"/>
        <end position="477"/>
    </location>
</feature>
<keyword evidence="3" id="KW-0479">Metal-binding</keyword>
<dbReference type="PROSITE" id="PS00674">
    <property type="entry name" value="AAA"/>
    <property type="match status" value="1"/>
</dbReference>
<dbReference type="FunFam" id="1.10.8.60:FF:000069">
    <property type="entry name" value="spermatogenesis-associated protein 5 isoform X1"/>
    <property type="match status" value="1"/>
</dbReference>
<comment type="similarity">
    <text evidence="9">Belongs to the AAA ATPase family. AFG2 subfamily.</text>
</comment>
<dbReference type="SMART" id="SM00382">
    <property type="entry name" value="AAA"/>
    <property type="match status" value="2"/>
</dbReference>
<dbReference type="InterPro" id="IPR027417">
    <property type="entry name" value="P-loop_NTPase"/>
</dbReference>
<dbReference type="GO" id="GO:0005524">
    <property type="term" value="F:ATP binding"/>
    <property type="evidence" value="ECO:0007669"/>
    <property type="project" value="UniProtKB-KW"/>
</dbReference>
<keyword evidence="12" id="KW-1185">Reference proteome</keyword>
<proteinExistence type="inferred from homology"/>
<comment type="subcellular location">
    <subcellularLocation>
        <location evidence="1">Cytoplasm</location>
    </subcellularLocation>
</comment>
<evidence type="ECO:0000259" key="10">
    <source>
        <dbReference type="SMART" id="SM00382"/>
    </source>
</evidence>
<protein>
    <recommendedName>
        <fullName evidence="10">AAA+ ATPase domain-containing protein</fullName>
    </recommendedName>
</protein>
<keyword evidence="6" id="KW-0863">Zinc-finger</keyword>
<dbReference type="PANTHER" id="PTHR23077">
    <property type="entry name" value="AAA-FAMILY ATPASE"/>
    <property type="match status" value="1"/>
</dbReference>
<dbReference type="InterPro" id="IPR041010">
    <property type="entry name" value="Znf-ACC"/>
</dbReference>
<sequence length="824" mass="90881">MSAITRSAVELPVLTAPFSVIPCFTQPRTKQNRLVRDCARLRADNNTNVLDGPTKKMSKNKRKSIAPWFKCEKCESIINQKDVEHHETTCPPKIDPFLYSFITKNTIYSTIEEQKPESKNLERVPLSRHAFVVQLSQQAMQLCQLSIGDPVSVEVNGTRVARNVWPSPEGSLMSVIFSRSALELLGCKPGDVVTVQNLYSLPLPVAEVVVKLVGPENSLTGEQAMALLQRQHQERVFYVNNLIGLRYMGITLKYKVVKATPVGHSQSLEQNLQNLSLDNRAEIAPCYRVVPDTIFRMEGAHGETKKYGPLLNQVGGIDEIIKSLEEMLDNVASTAKHPGLSPVRGVLLHGAPGTGKTMLATALGHSSNISFVHIQAAETFSKFYGETEAQLKSYFSSAVRKAPSIIFIDEVDVLCPKKHSSSSQQEQRVLASLVSELDSLEDKRVLVVAATGRPDAIDPSLRRPGRLDVEIELPVPNPTARKDILCKLLKNVQTNIKEESVKEIADRAHGFVGADLMSLCTYAVNKASKRQSTVVEFADLDWALTQVTPSAMREVLVEVPNVKWSDIGGQAELKLKLKQAVNWPLMYPESFIRLGVNPPRGVLMYGPPGCSKTMIAKALATESGLNFLSIKGPELFSKWVGESEKAIRTVFRKARQVAPSIVFFDEVDALCGKRGDSGNESGSSVQERVLAQLLTELDGVEELRNVTVVAATNRPDRIDQALLRPGRLDRKIYVPLPDAETRREIFSIHKRKTPHSKEVDIDELVSKTDGYSGAEVSAVCHEAALAALQDDINATELCMHHFSQALVSITPRTPASLLDLYASF</sequence>
<dbReference type="Pfam" id="PF17862">
    <property type="entry name" value="AAA_lid_3"/>
    <property type="match status" value="2"/>
</dbReference>
<keyword evidence="4" id="KW-0677">Repeat</keyword>
<dbReference type="SUPFAM" id="SSF52540">
    <property type="entry name" value="P-loop containing nucleoside triphosphate hydrolases"/>
    <property type="match status" value="2"/>
</dbReference>
<dbReference type="InterPro" id="IPR003960">
    <property type="entry name" value="ATPase_AAA_CS"/>
</dbReference>
<dbReference type="Gene3D" id="1.10.8.60">
    <property type="match status" value="2"/>
</dbReference>